<comment type="caution">
    <text evidence="1">The sequence shown here is derived from an EMBL/GenBank/DDBJ whole genome shotgun (WGS) entry which is preliminary data.</text>
</comment>
<reference evidence="1" key="1">
    <citation type="submission" date="2021-02" db="EMBL/GenBank/DDBJ databases">
        <authorList>
            <consortium name="DOE Joint Genome Institute"/>
            <person name="Ahrendt S."/>
            <person name="Looney B.P."/>
            <person name="Miyauchi S."/>
            <person name="Morin E."/>
            <person name="Drula E."/>
            <person name="Courty P.E."/>
            <person name="Chicoki N."/>
            <person name="Fauchery L."/>
            <person name="Kohler A."/>
            <person name="Kuo A."/>
            <person name="Labutti K."/>
            <person name="Pangilinan J."/>
            <person name="Lipzen A."/>
            <person name="Riley R."/>
            <person name="Andreopoulos W."/>
            <person name="He G."/>
            <person name="Johnson J."/>
            <person name="Barry K.W."/>
            <person name="Grigoriev I.V."/>
            <person name="Nagy L."/>
            <person name="Hibbett D."/>
            <person name="Henrissat B."/>
            <person name="Matheny P.B."/>
            <person name="Labbe J."/>
            <person name="Martin F."/>
        </authorList>
    </citation>
    <scope>NUCLEOTIDE SEQUENCE</scope>
    <source>
        <strain evidence="1">FP105234-sp</strain>
    </source>
</reference>
<protein>
    <submittedName>
        <fullName evidence="1">Uncharacterized protein</fullName>
    </submittedName>
</protein>
<organism evidence="1 2">
    <name type="scientific">Auriscalpium vulgare</name>
    <dbReference type="NCBI Taxonomy" id="40419"/>
    <lineage>
        <taxon>Eukaryota</taxon>
        <taxon>Fungi</taxon>
        <taxon>Dikarya</taxon>
        <taxon>Basidiomycota</taxon>
        <taxon>Agaricomycotina</taxon>
        <taxon>Agaricomycetes</taxon>
        <taxon>Russulales</taxon>
        <taxon>Auriscalpiaceae</taxon>
        <taxon>Auriscalpium</taxon>
    </lineage>
</organism>
<reference evidence="1" key="2">
    <citation type="journal article" date="2022" name="New Phytol.">
        <title>Evolutionary transition to the ectomycorrhizal habit in the genomes of a hyperdiverse lineage of mushroom-forming fungi.</title>
        <authorList>
            <person name="Looney B."/>
            <person name="Miyauchi S."/>
            <person name="Morin E."/>
            <person name="Drula E."/>
            <person name="Courty P.E."/>
            <person name="Kohler A."/>
            <person name="Kuo A."/>
            <person name="LaButti K."/>
            <person name="Pangilinan J."/>
            <person name="Lipzen A."/>
            <person name="Riley R."/>
            <person name="Andreopoulos W."/>
            <person name="He G."/>
            <person name="Johnson J."/>
            <person name="Nolan M."/>
            <person name="Tritt A."/>
            <person name="Barry K.W."/>
            <person name="Grigoriev I.V."/>
            <person name="Nagy L.G."/>
            <person name="Hibbett D."/>
            <person name="Henrissat B."/>
            <person name="Matheny P.B."/>
            <person name="Labbe J."/>
            <person name="Martin F.M."/>
        </authorList>
    </citation>
    <scope>NUCLEOTIDE SEQUENCE</scope>
    <source>
        <strain evidence="1">FP105234-sp</strain>
    </source>
</reference>
<dbReference type="Proteomes" id="UP000814033">
    <property type="component" value="Unassembled WGS sequence"/>
</dbReference>
<name>A0ACB8RQZ6_9AGAM</name>
<dbReference type="EMBL" id="MU275925">
    <property type="protein sequence ID" value="KAI0046445.1"/>
    <property type="molecule type" value="Genomic_DNA"/>
</dbReference>
<evidence type="ECO:0000313" key="2">
    <source>
        <dbReference type="Proteomes" id="UP000814033"/>
    </source>
</evidence>
<sequence length="667" mass="74970">MTPWKPLSLQQLPYDLLLSIAQYLELPDVRALQQTCKFFAYIMRTRPVLRHLALTLLRRCRALPVAGFVRLTDLSTENLIYTVNKAAQLEQGWLTRGPRRSNSSWFFAQPTSCGAKITPDCIGKVTDTNWYKVVGTPPNEDVDWLSPITAAYSLCATKSGKVVCWDVQRNVGLAEWNPGERWELWKCRVEFEQRTVYFTMAKVLRGSQEDKVMDFALLKIRFPECKPDAEQETPKFSHLRTFKTAGMVMNVFLLDPAARLLCGFVFLLGSETIALYVLTDWEVEEYIFVDTDIKCPASTNWSCILHKGDIVIHSEDANFASQYFFSMESLLQHTAISSKSPSFIPRVAGVVRPTRVLSRAFTFPVLPPASYRPAFPPLPLTHIIHVAQPDPPIGPPDGEGGVPITTFPLLPSPPVQGQQPPPMQVHVIQFQPPPPQASPGEPAPNPFPSSSWYPESAHFVRQWWPSLPGVPRLSCTVVLLAQHDARTHATKYVLTQHYFRVPLWEPGEEGTPQDPDDALMRMWYVSEPFEIVSVLDMLDDEEEDEETQADRARPLLAVDFGHAVWIEYVVPVEEGFPPADESKRLRFVSFPSVRLDERGVAVRTDLGRAPGQCGGDGGMFEFEGAVRTLDIPDDLDLDTVETINIDQSQGAVILSVKAGKIYILCYE</sequence>
<evidence type="ECO:0000313" key="1">
    <source>
        <dbReference type="EMBL" id="KAI0046445.1"/>
    </source>
</evidence>
<accession>A0ACB8RQZ6</accession>
<proteinExistence type="predicted"/>
<keyword evidence="2" id="KW-1185">Reference proteome</keyword>
<gene>
    <name evidence="1" type="ORF">FA95DRAFT_1589494</name>
</gene>